<dbReference type="EMBL" id="QEAN01000323">
    <property type="protein sequence ID" value="TPX40190.1"/>
    <property type="molecule type" value="Genomic_DNA"/>
</dbReference>
<sequence>MQALKNHPKRSTKMKRELMNVITIIGLQVTMLYHPVAGGSSCLGAVSESPRHHDTSRTGQPQAVGVEAAQFVIGSARHLEPLSGQAQAVQEHGGSPAPFDRFTASQILEHAPQGQAQPSSHPGTAEQVEGDTAAEGNDAGENKEHLVSVDSLPADPNSPLSPR</sequence>
<dbReference type="Proteomes" id="UP000320475">
    <property type="component" value="Unassembled WGS sequence"/>
</dbReference>
<feature type="region of interest" description="Disordered" evidence="1">
    <location>
        <begin position="44"/>
        <end position="66"/>
    </location>
</feature>
<feature type="region of interest" description="Disordered" evidence="1">
    <location>
        <begin position="82"/>
        <end position="163"/>
    </location>
</feature>
<name>A0A507CF97_9FUNG</name>
<gene>
    <name evidence="4" type="ORF">SeLEV6574_g04929</name>
    <name evidence="3" type="ORF">SeMB42_g06112</name>
    <name evidence="2" type="ORF">SeMB42_g07335</name>
</gene>
<accession>A0A507CF97</accession>
<evidence type="ECO:0000313" key="2">
    <source>
        <dbReference type="EMBL" id="TPX34409.1"/>
    </source>
</evidence>
<evidence type="ECO:0000313" key="5">
    <source>
        <dbReference type="Proteomes" id="UP000317494"/>
    </source>
</evidence>
<evidence type="ECO:0000256" key="1">
    <source>
        <dbReference type="SAM" id="MobiDB-lite"/>
    </source>
</evidence>
<dbReference type="EMBL" id="QEAN01000503">
    <property type="protein sequence ID" value="TPX34409.1"/>
    <property type="molecule type" value="Genomic_DNA"/>
</dbReference>
<evidence type="ECO:0000313" key="3">
    <source>
        <dbReference type="EMBL" id="TPX40190.1"/>
    </source>
</evidence>
<protein>
    <submittedName>
        <fullName evidence="3">Uncharacterized protein</fullName>
    </submittedName>
</protein>
<dbReference type="VEuPathDB" id="FungiDB:SeMB42_g06112"/>
<keyword evidence="5" id="KW-1185">Reference proteome</keyword>
<dbReference type="EMBL" id="QEAM01000214">
    <property type="protein sequence ID" value="TPX43656.1"/>
    <property type="molecule type" value="Genomic_DNA"/>
</dbReference>
<proteinExistence type="predicted"/>
<organism evidence="3 5">
    <name type="scientific">Synchytrium endobioticum</name>
    <dbReference type="NCBI Taxonomy" id="286115"/>
    <lineage>
        <taxon>Eukaryota</taxon>
        <taxon>Fungi</taxon>
        <taxon>Fungi incertae sedis</taxon>
        <taxon>Chytridiomycota</taxon>
        <taxon>Chytridiomycota incertae sedis</taxon>
        <taxon>Chytridiomycetes</taxon>
        <taxon>Synchytriales</taxon>
        <taxon>Synchytriaceae</taxon>
        <taxon>Synchytrium</taxon>
    </lineage>
</organism>
<comment type="caution">
    <text evidence="3">The sequence shown here is derived from an EMBL/GenBank/DDBJ whole genome shotgun (WGS) entry which is preliminary data.</text>
</comment>
<reference evidence="5 6" key="1">
    <citation type="journal article" date="2019" name="Sci. Rep.">
        <title>Comparative genomics of chytrid fungi reveal insights into the obligate biotrophic and pathogenic lifestyle of Synchytrium endobioticum.</title>
        <authorList>
            <person name="van de Vossenberg B.T.L.H."/>
            <person name="Warris S."/>
            <person name="Nguyen H.D.T."/>
            <person name="van Gent-Pelzer M.P.E."/>
            <person name="Joly D.L."/>
            <person name="van de Geest H.C."/>
            <person name="Bonants P.J.M."/>
            <person name="Smith D.S."/>
            <person name="Levesque C.A."/>
            <person name="van der Lee T.A.J."/>
        </authorList>
    </citation>
    <scope>NUCLEOTIDE SEQUENCE [LARGE SCALE GENOMIC DNA]</scope>
    <source>
        <strain evidence="4 6">LEV6574</strain>
        <strain evidence="3 5">MB42</strain>
    </source>
</reference>
<dbReference type="AlphaFoldDB" id="A0A507CF97"/>
<evidence type="ECO:0000313" key="6">
    <source>
        <dbReference type="Proteomes" id="UP000320475"/>
    </source>
</evidence>
<evidence type="ECO:0000313" key="4">
    <source>
        <dbReference type="EMBL" id="TPX43656.1"/>
    </source>
</evidence>
<dbReference type="VEuPathDB" id="FungiDB:SeMB42_g07335"/>
<dbReference type="Proteomes" id="UP000317494">
    <property type="component" value="Unassembled WGS sequence"/>
</dbReference>